<dbReference type="PROSITE" id="PS50188">
    <property type="entry name" value="B302_SPRY"/>
    <property type="match status" value="1"/>
</dbReference>
<dbReference type="InterPro" id="IPR050618">
    <property type="entry name" value="Ubq-SigPath_Reg"/>
</dbReference>
<feature type="coiled-coil region" evidence="1">
    <location>
        <begin position="2"/>
        <end position="50"/>
    </location>
</feature>
<dbReference type="WBParaSite" id="GPLIN_000531000">
    <property type="protein sequence ID" value="GPLIN_000531000"/>
    <property type="gene ID" value="GPLIN_000531000"/>
</dbReference>
<feature type="domain" description="B30.2/SPRY" evidence="2">
    <location>
        <begin position="68"/>
        <end position="256"/>
    </location>
</feature>
<proteinExistence type="predicted"/>
<dbReference type="CDD" id="cd12885">
    <property type="entry name" value="SPRY_RanBP_like"/>
    <property type="match status" value="1"/>
</dbReference>
<dbReference type="SUPFAM" id="SSF49899">
    <property type="entry name" value="Concanavalin A-like lectins/glucanases"/>
    <property type="match status" value="1"/>
</dbReference>
<dbReference type="Pfam" id="PF00622">
    <property type="entry name" value="SPRY"/>
    <property type="match status" value="1"/>
</dbReference>
<organism evidence="3 4">
    <name type="scientific">Globodera pallida</name>
    <name type="common">Potato cyst nematode worm</name>
    <name type="synonym">Heterodera pallida</name>
    <dbReference type="NCBI Taxonomy" id="36090"/>
    <lineage>
        <taxon>Eukaryota</taxon>
        <taxon>Metazoa</taxon>
        <taxon>Ecdysozoa</taxon>
        <taxon>Nematoda</taxon>
        <taxon>Chromadorea</taxon>
        <taxon>Rhabditida</taxon>
        <taxon>Tylenchina</taxon>
        <taxon>Tylenchomorpha</taxon>
        <taxon>Tylenchoidea</taxon>
        <taxon>Heteroderidae</taxon>
        <taxon>Heteroderinae</taxon>
        <taxon>Globodera</taxon>
    </lineage>
</organism>
<reference evidence="3" key="1">
    <citation type="submission" date="2014-05" db="EMBL/GenBank/DDBJ databases">
        <title>The genome and life-stage specific transcriptomes of Globodera pallida elucidate key aspects of plant parasitism by a cyst nematode.</title>
        <authorList>
            <person name="Cotton J.A."/>
            <person name="Lilley C.J."/>
            <person name="Jones L.M."/>
            <person name="Kikuchi T."/>
            <person name="Reid A.J."/>
            <person name="Thorpe P."/>
            <person name="Tsai I.J."/>
            <person name="Beasley H."/>
            <person name="Blok V."/>
            <person name="Cock P.J.A."/>
            <person name="Van den Akker S.E."/>
            <person name="Holroyd N."/>
            <person name="Hunt M."/>
            <person name="Mantelin S."/>
            <person name="Naghra H."/>
            <person name="Pain A."/>
            <person name="Palomares-Rius J.E."/>
            <person name="Zarowiecki M."/>
            <person name="Berriman M."/>
            <person name="Jones J.T."/>
            <person name="Urwin P.E."/>
        </authorList>
    </citation>
    <scope>NUCLEOTIDE SEQUENCE [LARGE SCALE GENOMIC DNA]</scope>
    <source>
        <strain evidence="3">Lindley</strain>
    </source>
</reference>
<dbReference type="AlphaFoldDB" id="A0A183BXH1"/>
<keyword evidence="3" id="KW-1185">Reference proteome</keyword>
<dbReference type="PANTHER" id="PTHR12864">
    <property type="entry name" value="RAN BINDING PROTEIN 9-RELATED"/>
    <property type="match status" value="1"/>
</dbReference>
<protein>
    <submittedName>
        <fullName evidence="4">B30.2/SPRY domain-containing protein</fullName>
    </submittedName>
</protein>
<keyword evidence="1" id="KW-0175">Coiled coil</keyword>
<dbReference type="InterPro" id="IPR044736">
    <property type="entry name" value="Gid1/RanBPM/SPLA_SPRY"/>
</dbReference>
<sequence length="263" mass="29038">MLMLARESGEELKEVKEELKNTKELGGKKFEQMEESFAKLKLENKALRAKLEHQKVLNAHMALHQKEQQLNIVNSHKIVAVLSEIGLNRWDSAACQPRIALSEAGRLIDHRNGENLDGSSVRAKKPMAENPYFEVKILEATANIFVGLATKQMPLNYPVGLYECTFAYAASGVFWGHKFEGCGHTYSGYIVGKPSFGVGDVVGCGVNLATRQIIYTLNGKRLDTANLLVHSIADLFPCVSLVGSGKIEANFGPNFRCNISEEI</sequence>
<evidence type="ECO:0000313" key="4">
    <source>
        <dbReference type="WBParaSite" id="GPLIN_000531000"/>
    </source>
</evidence>
<accession>A0A183BXH1</accession>
<dbReference type="Gene3D" id="2.60.120.920">
    <property type="match status" value="1"/>
</dbReference>
<dbReference type="InterPro" id="IPR001870">
    <property type="entry name" value="B30.2/SPRY"/>
</dbReference>
<evidence type="ECO:0000256" key="1">
    <source>
        <dbReference type="SAM" id="Coils"/>
    </source>
</evidence>
<dbReference type="InterPro" id="IPR013320">
    <property type="entry name" value="ConA-like_dom_sf"/>
</dbReference>
<dbReference type="Proteomes" id="UP000050741">
    <property type="component" value="Unassembled WGS sequence"/>
</dbReference>
<dbReference type="InterPro" id="IPR043136">
    <property type="entry name" value="B30.2/SPRY_sf"/>
</dbReference>
<name>A0A183BXH1_GLOPA</name>
<evidence type="ECO:0000259" key="2">
    <source>
        <dbReference type="PROSITE" id="PS50188"/>
    </source>
</evidence>
<dbReference type="InterPro" id="IPR003877">
    <property type="entry name" value="SPRY_dom"/>
</dbReference>
<reference evidence="4" key="2">
    <citation type="submission" date="2016-06" db="UniProtKB">
        <authorList>
            <consortium name="WormBaseParasite"/>
        </authorList>
    </citation>
    <scope>IDENTIFICATION</scope>
</reference>
<dbReference type="SMART" id="SM00449">
    <property type="entry name" value="SPRY"/>
    <property type="match status" value="1"/>
</dbReference>
<evidence type="ECO:0000313" key="3">
    <source>
        <dbReference type="Proteomes" id="UP000050741"/>
    </source>
</evidence>